<dbReference type="PANTHER" id="PTHR11136">
    <property type="entry name" value="FOLYLPOLYGLUTAMATE SYNTHASE-RELATED"/>
    <property type="match status" value="1"/>
</dbReference>
<dbReference type="FunFam" id="3.90.190.20:FF:000010">
    <property type="entry name" value="Dihydrofolate synthetase"/>
    <property type="match status" value="1"/>
</dbReference>
<evidence type="ECO:0000256" key="8">
    <source>
        <dbReference type="ARBA" id="ARBA00022840"/>
    </source>
</evidence>
<protein>
    <recommendedName>
        <fullName evidence="3">dihydrofolate synthase</fullName>
        <ecNumber evidence="3">6.3.2.12</ecNumber>
    </recommendedName>
</protein>
<organism evidence="13 14">
    <name type="scientific">Phaeosphaeria nodorum (strain SN15 / ATCC MYA-4574 / FGSC 10173)</name>
    <name type="common">Glume blotch fungus</name>
    <name type="synonym">Parastagonospora nodorum</name>
    <dbReference type="NCBI Taxonomy" id="321614"/>
    <lineage>
        <taxon>Eukaryota</taxon>
        <taxon>Fungi</taxon>
        <taxon>Dikarya</taxon>
        <taxon>Ascomycota</taxon>
        <taxon>Pezizomycotina</taxon>
        <taxon>Dothideomycetes</taxon>
        <taxon>Pleosporomycetidae</taxon>
        <taxon>Pleosporales</taxon>
        <taxon>Pleosporineae</taxon>
        <taxon>Phaeosphaeriaceae</taxon>
        <taxon>Parastagonospora</taxon>
    </lineage>
</organism>
<evidence type="ECO:0000256" key="3">
    <source>
        <dbReference type="ARBA" id="ARBA00013023"/>
    </source>
</evidence>
<feature type="domain" description="Mur ligase central" evidence="12">
    <location>
        <begin position="25"/>
        <end position="167"/>
    </location>
</feature>
<evidence type="ECO:0000259" key="12">
    <source>
        <dbReference type="Pfam" id="PF08245"/>
    </source>
</evidence>
<feature type="region of interest" description="Disordered" evidence="11">
    <location>
        <begin position="579"/>
        <end position="643"/>
    </location>
</feature>
<keyword evidence="5" id="KW-0436">Ligase</keyword>
<feature type="compositionally biased region" description="Basic and acidic residues" evidence="11">
    <location>
        <begin position="602"/>
        <end position="612"/>
    </location>
</feature>
<dbReference type="NCBIfam" id="TIGR01499">
    <property type="entry name" value="folC"/>
    <property type="match status" value="1"/>
</dbReference>
<dbReference type="InterPro" id="IPR001645">
    <property type="entry name" value="Folylpolyglutamate_synth"/>
</dbReference>
<keyword evidence="10" id="KW-0175">Coiled coil</keyword>
<keyword evidence="9" id="KW-0460">Magnesium</keyword>
<dbReference type="GO" id="GO:0008841">
    <property type="term" value="F:dihydrofolate synthase activity"/>
    <property type="evidence" value="ECO:0007669"/>
    <property type="project" value="UniProtKB-EC"/>
</dbReference>
<dbReference type="OrthoDB" id="5212574at2759"/>
<dbReference type="InterPro" id="IPR018109">
    <property type="entry name" value="Folylpolyglutamate_synth_CS"/>
</dbReference>
<keyword evidence="14" id="KW-1185">Reference proteome</keyword>
<evidence type="ECO:0000256" key="7">
    <source>
        <dbReference type="ARBA" id="ARBA00022741"/>
    </source>
</evidence>
<name>A0A7U2FBT3_PHANO</name>
<evidence type="ECO:0000256" key="5">
    <source>
        <dbReference type="ARBA" id="ARBA00022598"/>
    </source>
</evidence>
<evidence type="ECO:0000256" key="10">
    <source>
        <dbReference type="SAM" id="Coils"/>
    </source>
</evidence>
<dbReference type="EC" id="6.3.2.12" evidence="3"/>
<feature type="coiled-coil region" evidence="10">
    <location>
        <begin position="495"/>
        <end position="522"/>
    </location>
</feature>
<dbReference type="SUPFAM" id="SSF53244">
    <property type="entry name" value="MurD-like peptide ligases, peptide-binding domain"/>
    <property type="match status" value="1"/>
</dbReference>
<dbReference type="Gene3D" id="3.40.1190.10">
    <property type="entry name" value="Mur-like, catalytic domain"/>
    <property type="match status" value="1"/>
</dbReference>
<dbReference type="PANTHER" id="PTHR11136:SF0">
    <property type="entry name" value="DIHYDROFOLATE SYNTHETASE-RELATED"/>
    <property type="match status" value="1"/>
</dbReference>
<evidence type="ECO:0000256" key="1">
    <source>
        <dbReference type="ARBA" id="ARBA00005150"/>
    </source>
</evidence>
<dbReference type="GO" id="GO:0046872">
    <property type="term" value="F:metal ion binding"/>
    <property type="evidence" value="ECO:0007669"/>
    <property type="project" value="UniProtKB-KW"/>
</dbReference>
<dbReference type="GO" id="GO:0006730">
    <property type="term" value="P:one-carbon metabolic process"/>
    <property type="evidence" value="ECO:0007669"/>
    <property type="project" value="UniProtKB-KW"/>
</dbReference>
<dbReference type="OMA" id="NENYLVY"/>
<comment type="similarity">
    <text evidence="2">Belongs to the folylpolyglutamate synthase family.</text>
</comment>
<dbReference type="InterPro" id="IPR013221">
    <property type="entry name" value="Mur_ligase_cen"/>
</dbReference>
<sequence>MIQPGLERISLLLKDVEFPWKAIHVAGTNGKGSICHYAASILKRRTIRVGTFNSPHLVDRWDCIKINGEPVSKTSFTTIEKQFLTRNLTEEINASPFEILTATALACFNKAKVQVGIVEVGMGGRLDATNIINNQCISVISKIARDHEAFLGSTLEEIAKHKAGILRPNVPYTVNPENEFHVQHVIDEYAKEIGAGPRLFPDSPALRKGLYMTKDWRAFAQPKATWQRDNAALAIVAVKRAMKGLGTIEDDMIANELTKIRTQRVTGRLESTKIVPVFGSAGLPGRQILVDGAHNIDAAHVLNDWVTKTERKPKDWHKESSKLHGRPVTWVLAMTAGRDAEAFLKILLRPGDKVVTTSFGPVDGMPWVQPIDPDVLLKIVESIHPTITALAMPPGASPLRALCAAKYLTNSYFDAPIVLTGSLYLIGDLHRAMRHPNGKDGTFNSNLFWTQSIFQSERAMMLEMQNEERERVKRLMTLRDTNIPISEDEMPTQKRENMVAAVEQLEREIDLIQIEQQQVADRTLKAPTQSADVSWRFTETKSAPKIPTSPRKTIEERQNALASSEVPLRFQKVAPGLNRFKLGEDRQNRMPQRKASSVWTMDRPESGEKRESTLPPSEHMLNPNVRRPDFLRPGNQDDEVKND</sequence>
<dbReference type="GO" id="GO:0004326">
    <property type="term" value="F:tetrahydrofolylpolyglutamate synthase activity"/>
    <property type="evidence" value="ECO:0007669"/>
    <property type="project" value="InterPro"/>
</dbReference>
<keyword evidence="6" id="KW-0479">Metal-binding</keyword>
<dbReference type="Proteomes" id="UP000663193">
    <property type="component" value="Chromosome 13"/>
</dbReference>
<dbReference type="AlphaFoldDB" id="A0A7U2FBT3"/>
<dbReference type="UniPathway" id="UPA00850"/>
<evidence type="ECO:0000256" key="9">
    <source>
        <dbReference type="ARBA" id="ARBA00022842"/>
    </source>
</evidence>
<dbReference type="EMBL" id="CP069035">
    <property type="protein sequence ID" value="QRD02363.1"/>
    <property type="molecule type" value="Genomic_DNA"/>
</dbReference>
<dbReference type="SUPFAM" id="SSF53623">
    <property type="entry name" value="MurD-like peptide ligases, catalytic domain"/>
    <property type="match status" value="1"/>
</dbReference>
<dbReference type="FunFam" id="3.40.1190.10:FF:000010">
    <property type="entry name" value="Dihydrofolate synthetase"/>
    <property type="match status" value="1"/>
</dbReference>
<evidence type="ECO:0000313" key="14">
    <source>
        <dbReference type="Proteomes" id="UP000663193"/>
    </source>
</evidence>
<gene>
    <name evidence="13" type="ORF">JI435_053350</name>
</gene>
<dbReference type="PROSITE" id="PS01012">
    <property type="entry name" value="FOLYLPOLYGLU_SYNT_2"/>
    <property type="match status" value="1"/>
</dbReference>
<keyword evidence="7" id="KW-0547">Nucleotide-binding</keyword>
<evidence type="ECO:0000313" key="13">
    <source>
        <dbReference type="EMBL" id="QRD02363.1"/>
    </source>
</evidence>
<keyword evidence="4" id="KW-0554">One-carbon metabolism</keyword>
<reference evidence="14" key="1">
    <citation type="journal article" date="2021" name="BMC Genomics">
        <title>Chromosome-level genome assembly and manually-curated proteome of model necrotroph Parastagonospora nodorum Sn15 reveals a genome-wide trove of candidate effector homologs, and redundancy of virulence-related functions within an accessory chromosome.</title>
        <authorList>
            <person name="Bertazzoni S."/>
            <person name="Jones D.A.B."/>
            <person name="Phan H.T."/>
            <person name="Tan K.-C."/>
            <person name="Hane J.K."/>
        </authorList>
    </citation>
    <scope>NUCLEOTIDE SEQUENCE [LARGE SCALE GENOMIC DNA]</scope>
    <source>
        <strain evidence="14">SN15 / ATCC MYA-4574 / FGSC 10173)</strain>
    </source>
</reference>
<dbReference type="InterPro" id="IPR036615">
    <property type="entry name" value="Mur_ligase_C_dom_sf"/>
</dbReference>
<evidence type="ECO:0000256" key="4">
    <source>
        <dbReference type="ARBA" id="ARBA00022563"/>
    </source>
</evidence>
<dbReference type="Pfam" id="PF08245">
    <property type="entry name" value="Mur_ligase_M"/>
    <property type="match status" value="1"/>
</dbReference>
<proteinExistence type="inferred from homology"/>
<evidence type="ECO:0000256" key="6">
    <source>
        <dbReference type="ARBA" id="ARBA00022723"/>
    </source>
</evidence>
<dbReference type="VEuPathDB" id="FungiDB:JI435_053350"/>
<accession>A0A7U2FBT3</accession>
<dbReference type="InterPro" id="IPR036565">
    <property type="entry name" value="Mur-like_cat_sf"/>
</dbReference>
<evidence type="ECO:0000256" key="11">
    <source>
        <dbReference type="SAM" id="MobiDB-lite"/>
    </source>
</evidence>
<comment type="pathway">
    <text evidence="1">Cofactor biosynthesis; tetrahydrofolylpolyglutamate biosynthesis.</text>
</comment>
<dbReference type="Gene3D" id="3.90.190.20">
    <property type="entry name" value="Mur ligase, C-terminal domain"/>
    <property type="match status" value="1"/>
</dbReference>
<dbReference type="GO" id="GO:0005524">
    <property type="term" value="F:ATP binding"/>
    <property type="evidence" value="ECO:0007669"/>
    <property type="project" value="UniProtKB-KW"/>
</dbReference>
<keyword evidence="8" id="KW-0067">ATP-binding</keyword>
<dbReference type="RefSeq" id="XP_001795742.1">
    <property type="nucleotide sequence ID" value="XM_001795690.1"/>
</dbReference>
<evidence type="ECO:0000256" key="2">
    <source>
        <dbReference type="ARBA" id="ARBA00008276"/>
    </source>
</evidence>
<dbReference type="KEGG" id="pno:SNOG_05335"/>